<proteinExistence type="predicted"/>
<dbReference type="InterPro" id="IPR036388">
    <property type="entry name" value="WH-like_DNA-bd_sf"/>
</dbReference>
<name>A0A8J8PY89_9EURY</name>
<dbReference type="OrthoDB" id="51502at2157"/>
<dbReference type="RefSeq" id="WP_148859532.1">
    <property type="nucleotide sequence ID" value="NZ_PHNJ01000012.1"/>
</dbReference>
<dbReference type="Gene3D" id="1.10.10.10">
    <property type="entry name" value="Winged helix-like DNA-binding domain superfamily/Winged helix DNA-binding domain"/>
    <property type="match status" value="1"/>
</dbReference>
<comment type="caution">
    <text evidence="4">The sequence shown here is derived from an EMBL/GenBank/DDBJ whole genome shotgun (WGS) entry which is preliminary data.</text>
</comment>
<dbReference type="PANTHER" id="PTHR34236">
    <property type="entry name" value="DIMETHYL SULFOXIDE REDUCTASE TRANSCRIPTIONAL ACTIVATOR"/>
    <property type="match status" value="1"/>
</dbReference>
<evidence type="ECO:0000256" key="2">
    <source>
        <dbReference type="ARBA" id="ARBA00023163"/>
    </source>
</evidence>
<gene>
    <name evidence="4" type="ORF">CV102_18750</name>
</gene>
<evidence type="ECO:0000256" key="1">
    <source>
        <dbReference type="ARBA" id="ARBA00023015"/>
    </source>
</evidence>
<dbReference type="AlphaFoldDB" id="A0A8J8PY89"/>
<dbReference type="EMBL" id="PHNJ01000012">
    <property type="protein sequence ID" value="TYL37061.1"/>
    <property type="molecule type" value="Genomic_DNA"/>
</dbReference>
<reference evidence="4" key="1">
    <citation type="submission" date="2017-11" db="EMBL/GenBank/DDBJ databases">
        <authorList>
            <person name="Kajale S.C."/>
            <person name="Sharma A."/>
        </authorList>
    </citation>
    <scope>NUCLEOTIDE SEQUENCE</scope>
    <source>
        <strain evidence="4">LS1_42</strain>
    </source>
</reference>
<sequence>MAQATLTITMPEQVWMWQVSTAFPETTFRMLEAVPGAGSGFALVRLTGSEVAEAVDELDDHPQISNLSTVGRTDDERTVHFDTTAPLLLFSSREAGTPIDLPVEIQDGEAVVDVTGSREQLAALADRLEQVGLRYRIERVQEQLYESQLLSERQLEVAVTAVDEGYYDTPRRCSLTELADHLGIAKSTCSETLHRAEEAIVKRFVEEFPDGRSESLEDQLVSD</sequence>
<evidence type="ECO:0000259" key="3">
    <source>
        <dbReference type="Pfam" id="PF04967"/>
    </source>
</evidence>
<dbReference type="InterPro" id="IPR007050">
    <property type="entry name" value="HTH_bacterioopsin"/>
</dbReference>
<organism evidence="4 5">
    <name type="scientific">Natronococcus pandeyae</name>
    <dbReference type="NCBI Taxonomy" id="2055836"/>
    <lineage>
        <taxon>Archaea</taxon>
        <taxon>Methanobacteriati</taxon>
        <taxon>Methanobacteriota</taxon>
        <taxon>Stenosarchaea group</taxon>
        <taxon>Halobacteria</taxon>
        <taxon>Halobacteriales</taxon>
        <taxon>Natrialbaceae</taxon>
        <taxon>Natronococcus</taxon>
    </lineage>
</organism>
<evidence type="ECO:0000313" key="4">
    <source>
        <dbReference type="EMBL" id="TYL37061.1"/>
    </source>
</evidence>
<keyword evidence="5" id="KW-1185">Reference proteome</keyword>
<evidence type="ECO:0000313" key="5">
    <source>
        <dbReference type="Proteomes" id="UP000766904"/>
    </source>
</evidence>
<dbReference type="Proteomes" id="UP000766904">
    <property type="component" value="Unassembled WGS sequence"/>
</dbReference>
<feature type="domain" description="HTH bat-type" evidence="3">
    <location>
        <begin position="150"/>
        <end position="201"/>
    </location>
</feature>
<dbReference type="Pfam" id="PF04967">
    <property type="entry name" value="HTH_10"/>
    <property type="match status" value="1"/>
</dbReference>
<dbReference type="PANTHER" id="PTHR34236:SF1">
    <property type="entry name" value="DIMETHYL SULFOXIDE REDUCTASE TRANSCRIPTIONAL ACTIVATOR"/>
    <property type="match status" value="1"/>
</dbReference>
<keyword evidence="1" id="KW-0805">Transcription regulation</keyword>
<accession>A0A8J8PY89</accession>
<protein>
    <submittedName>
        <fullName evidence="4">Helix-turn-helix domain-containing protein</fullName>
    </submittedName>
</protein>
<keyword evidence="2" id="KW-0804">Transcription</keyword>